<evidence type="ECO:0000256" key="8">
    <source>
        <dbReference type="ARBA" id="ARBA00079653"/>
    </source>
</evidence>
<sequence length="286" mass="32967">MQTTQELIDLLTLETDNNTDFIGRNNYIGSRTVYGGQVVAQALSAAYKTVPKERFCHSLHSYFLLPGDLKKDILYQVTNLRDGGSFTTRSVIAKQDNQIIFMMAASFQLKQDGYHHQIEMPKVRLPEELISWEDIKNKFGNFLPNRLYTFLATERPLEFKPVEFDNPLKRENQSNNWNVWVKFKHPEKEYCLPILHQLLAYASDYNILSTALRPHAEKAHFGNTQMASIDHSIWFFREPDISDWILFSMDTPNASGARGFTRGNVFNRNGDLIASITQEGLIRPKT</sequence>
<dbReference type="GO" id="GO:0047617">
    <property type="term" value="F:fatty acyl-CoA hydrolase activity"/>
    <property type="evidence" value="ECO:0007669"/>
    <property type="project" value="UniProtKB-EC"/>
</dbReference>
<dbReference type="Pfam" id="PF02551">
    <property type="entry name" value="Acyl_CoA_thio"/>
    <property type="match status" value="1"/>
</dbReference>
<organism evidence="11 12">
    <name type="scientific">Weeksella virosa (strain ATCC 43766 / DSM 16922 / JCM 21250 / CCUG 30538 / CDC 9751 / IAM 14551 / NBRC 16016 / NCTC 11634 / CL345/78)</name>
    <dbReference type="NCBI Taxonomy" id="865938"/>
    <lineage>
        <taxon>Bacteria</taxon>
        <taxon>Pseudomonadati</taxon>
        <taxon>Bacteroidota</taxon>
        <taxon>Flavobacteriia</taxon>
        <taxon>Flavobacteriales</taxon>
        <taxon>Weeksellaceae</taxon>
        <taxon>Weeksella</taxon>
    </lineage>
</organism>
<keyword evidence="4" id="KW-0443">Lipid metabolism</keyword>
<gene>
    <name evidence="11" type="ordered locus">Weevi_1815</name>
</gene>
<feature type="domain" description="Acyl-CoA thioesterase 2 C-terminal" evidence="9">
    <location>
        <begin position="152"/>
        <end position="281"/>
    </location>
</feature>
<dbReference type="GO" id="GO:0006637">
    <property type="term" value="P:acyl-CoA metabolic process"/>
    <property type="evidence" value="ECO:0007669"/>
    <property type="project" value="InterPro"/>
</dbReference>
<reference evidence="12" key="2">
    <citation type="journal article" date="2011" name="Stand. Genomic Sci.">
        <title>Complete genome sequence of Weeksella virosa type strain (9751T).</title>
        <authorList>
            <person name="Lang E."/>
            <person name="Teshima H."/>
            <person name="Lucas S."/>
            <person name="Lapidus A."/>
            <person name="Hammon N."/>
            <person name="Deshpande S."/>
            <person name="Nolan M."/>
            <person name="Cheng J."/>
            <person name="Pitluck S."/>
            <person name="Liolios K."/>
            <person name="Pagani I."/>
            <person name="Mikhailova N."/>
            <person name="Ivanova N."/>
            <person name="Mavromatis K."/>
            <person name="Pati A."/>
            <person name="Tapia R."/>
            <person name="Han C."/>
            <person name="Goodwin L."/>
            <person name="Chen A."/>
            <person name="Palaniappan K."/>
            <person name="Land M."/>
            <person name="Hauser L."/>
            <person name="Chang Y."/>
            <person name="Jeffries C."/>
            <person name="Brambilla E."/>
            <person name="Kopitz M."/>
            <person name="Rohde M."/>
            <person name="Goker M."/>
            <person name="Tindall B."/>
            <person name="Detter J."/>
            <person name="Woyke T."/>
            <person name="Bristow J."/>
            <person name="Eisen J."/>
            <person name="Markowitz V."/>
            <person name="Hugenholtz P."/>
            <person name="Klenk H."/>
            <person name="Kyrpides N."/>
        </authorList>
    </citation>
    <scope>NUCLEOTIDE SEQUENCE [LARGE SCALE GENOMIC DNA]</scope>
    <source>
        <strain evidence="12">ATCC 43766 / DSM 16922 / JCM 21250 / NBRC 16016 / NCTC 11634 / CL345/78</strain>
    </source>
</reference>
<dbReference type="eggNOG" id="COG1946">
    <property type="taxonomic scope" value="Bacteria"/>
</dbReference>
<name>F0P0K6_WEEVC</name>
<evidence type="ECO:0000256" key="4">
    <source>
        <dbReference type="ARBA" id="ARBA00023098"/>
    </source>
</evidence>
<dbReference type="PANTHER" id="PTHR11066">
    <property type="entry name" value="ACYL-COA THIOESTERASE"/>
    <property type="match status" value="1"/>
</dbReference>
<dbReference type="RefSeq" id="WP_013598894.1">
    <property type="nucleotide sequence ID" value="NC_015144.1"/>
</dbReference>
<dbReference type="FunFam" id="2.40.160.210:FF:000001">
    <property type="entry name" value="Acyl-CoA thioesterase II"/>
    <property type="match status" value="1"/>
</dbReference>
<comment type="subunit">
    <text evidence="2">Homotetramer.</text>
</comment>
<dbReference type="InterPro" id="IPR042171">
    <property type="entry name" value="Acyl-CoA_hotdog"/>
</dbReference>
<dbReference type="Pfam" id="PF13622">
    <property type="entry name" value="4HBT_3"/>
    <property type="match status" value="1"/>
</dbReference>
<protein>
    <recommendedName>
        <fullName evidence="7">Acyl-CoA thioesterase 2</fullName>
        <ecNumber evidence="5">3.1.2.20</ecNumber>
    </recommendedName>
    <alternativeName>
        <fullName evidence="8">Thioesterase II</fullName>
    </alternativeName>
</protein>
<keyword evidence="3 11" id="KW-0378">Hydrolase</keyword>
<evidence type="ECO:0000256" key="5">
    <source>
        <dbReference type="ARBA" id="ARBA00038894"/>
    </source>
</evidence>
<dbReference type="GO" id="GO:0009062">
    <property type="term" value="P:fatty acid catabolic process"/>
    <property type="evidence" value="ECO:0007669"/>
    <property type="project" value="TreeGrafter"/>
</dbReference>
<comment type="similarity">
    <text evidence="1">Belongs to the C/M/P thioester hydrolase family.</text>
</comment>
<dbReference type="EMBL" id="CP002455">
    <property type="protein sequence ID" value="ADX68505.1"/>
    <property type="molecule type" value="Genomic_DNA"/>
</dbReference>
<dbReference type="SUPFAM" id="SSF54637">
    <property type="entry name" value="Thioesterase/thiol ester dehydrase-isomerase"/>
    <property type="match status" value="2"/>
</dbReference>
<evidence type="ECO:0000256" key="7">
    <source>
        <dbReference type="ARBA" id="ARBA00071120"/>
    </source>
</evidence>
<evidence type="ECO:0000256" key="6">
    <source>
        <dbReference type="ARBA" id="ARBA00050943"/>
    </source>
</evidence>
<reference evidence="11 12" key="1">
    <citation type="journal article" date="2011" name="Stand. Genomic Sci.">
        <title>Complete genome sequence of Weeksella virosa type strain (9751).</title>
        <authorList>
            <person name="Lang E."/>
            <person name="Teshima H."/>
            <person name="Lucas S."/>
            <person name="Lapidus A."/>
            <person name="Hammon N."/>
            <person name="Deshpande S."/>
            <person name="Nolan M."/>
            <person name="Cheng J.F."/>
            <person name="Pitluck S."/>
            <person name="Liolios K."/>
            <person name="Pagani I."/>
            <person name="Mikhailova N."/>
            <person name="Ivanova N."/>
            <person name="Mavromatis K."/>
            <person name="Pati A."/>
            <person name="Tapia R."/>
            <person name="Han C."/>
            <person name="Goodwin L."/>
            <person name="Chen A."/>
            <person name="Palaniappan K."/>
            <person name="Land M."/>
            <person name="Hauser L."/>
            <person name="Chang Y.J."/>
            <person name="Jeffries C.D."/>
            <person name="Brambilla E.M."/>
            <person name="Kopitz M."/>
            <person name="Rohde M."/>
            <person name="Goker M."/>
            <person name="Tindall B.J."/>
            <person name="Detter J.C."/>
            <person name="Woyke T."/>
            <person name="Bristow J."/>
            <person name="Eisen J.A."/>
            <person name="Markowitz V."/>
            <person name="Hugenholtz P."/>
            <person name="Klenk H.P."/>
            <person name="Kyrpides N.C."/>
        </authorList>
    </citation>
    <scope>NUCLEOTIDE SEQUENCE [LARGE SCALE GENOMIC DNA]</scope>
    <source>
        <strain evidence="12">ATCC 43766 / DSM 16922 / JCM 21250 / NBRC 16016 / NCTC 11634 / CL345/78</strain>
    </source>
</reference>
<evidence type="ECO:0000259" key="9">
    <source>
        <dbReference type="Pfam" id="PF02551"/>
    </source>
</evidence>
<evidence type="ECO:0000256" key="1">
    <source>
        <dbReference type="ARBA" id="ARBA00006538"/>
    </source>
</evidence>
<feature type="domain" description="Acyl-CoA thioesterase-like N-terminal HotDog" evidence="10">
    <location>
        <begin position="29"/>
        <end position="108"/>
    </location>
</feature>
<evidence type="ECO:0000313" key="11">
    <source>
        <dbReference type="EMBL" id="ADX68505.1"/>
    </source>
</evidence>
<dbReference type="CDD" id="cd03445">
    <property type="entry name" value="Thioesterase_II_repeat2"/>
    <property type="match status" value="1"/>
</dbReference>
<keyword evidence="12" id="KW-1185">Reference proteome</keyword>
<dbReference type="CDD" id="cd03444">
    <property type="entry name" value="Thioesterase_II_repeat1"/>
    <property type="match status" value="1"/>
</dbReference>
<dbReference type="Gene3D" id="2.40.160.210">
    <property type="entry name" value="Acyl-CoA thioesterase, double hotdog domain"/>
    <property type="match status" value="1"/>
</dbReference>
<accession>F0P0K6</accession>
<dbReference type="InterPro" id="IPR029069">
    <property type="entry name" value="HotDog_dom_sf"/>
</dbReference>
<evidence type="ECO:0000259" key="10">
    <source>
        <dbReference type="Pfam" id="PF13622"/>
    </source>
</evidence>
<evidence type="ECO:0000256" key="2">
    <source>
        <dbReference type="ARBA" id="ARBA00011881"/>
    </source>
</evidence>
<dbReference type="Proteomes" id="UP000008641">
    <property type="component" value="Chromosome"/>
</dbReference>
<evidence type="ECO:0000313" key="12">
    <source>
        <dbReference type="Proteomes" id="UP000008641"/>
    </source>
</evidence>
<dbReference type="InterPro" id="IPR003703">
    <property type="entry name" value="Acyl_CoA_thio"/>
</dbReference>
<dbReference type="OrthoDB" id="9781019at2"/>
<dbReference type="AlphaFoldDB" id="F0P0K6"/>
<dbReference type="KEGG" id="wvi:Weevi_1815"/>
<evidence type="ECO:0000256" key="3">
    <source>
        <dbReference type="ARBA" id="ARBA00022801"/>
    </source>
</evidence>
<dbReference type="EC" id="3.1.2.20" evidence="5"/>
<dbReference type="PANTHER" id="PTHR11066:SF34">
    <property type="entry name" value="ACYL-COENZYME A THIOESTERASE 8"/>
    <property type="match status" value="1"/>
</dbReference>
<dbReference type="InterPro" id="IPR049449">
    <property type="entry name" value="TesB_ACOT8-like_N"/>
</dbReference>
<comment type="catalytic activity">
    <reaction evidence="6">
        <text>a fatty acyl-CoA + H2O = a fatty acid + CoA + H(+)</text>
        <dbReference type="Rhea" id="RHEA:16781"/>
        <dbReference type="ChEBI" id="CHEBI:15377"/>
        <dbReference type="ChEBI" id="CHEBI:15378"/>
        <dbReference type="ChEBI" id="CHEBI:28868"/>
        <dbReference type="ChEBI" id="CHEBI:57287"/>
        <dbReference type="ChEBI" id="CHEBI:77636"/>
        <dbReference type="EC" id="3.1.2.20"/>
    </reaction>
    <physiologicalReaction direction="left-to-right" evidence="6">
        <dbReference type="Rhea" id="RHEA:16782"/>
    </physiologicalReaction>
</comment>
<proteinExistence type="inferred from homology"/>
<dbReference type="STRING" id="865938.Weevi_1815"/>
<dbReference type="InterPro" id="IPR025652">
    <property type="entry name" value="TesB_C"/>
</dbReference>
<dbReference type="HOGENOM" id="CLU_032690_1_0_10"/>